<feature type="domain" description="Sialidase" evidence="3">
    <location>
        <begin position="694"/>
        <end position="971"/>
    </location>
</feature>
<evidence type="ECO:0000256" key="1">
    <source>
        <dbReference type="ARBA" id="ARBA00022729"/>
    </source>
</evidence>
<reference evidence="4 5" key="1">
    <citation type="submission" date="2019-02" db="EMBL/GenBank/DDBJ databases">
        <title>Deep-cultivation of Planctomycetes and their phenomic and genomic characterization uncovers novel biology.</title>
        <authorList>
            <person name="Wiegand S."/>
            <person name="Jogler M."/>
            <person name="Boedeker C."/>
            <person name="Pinto D."/>
            <person name="Vollmers J."/>
            <person name="Rivas-Marin E."/>
            <person name="Kohn T."/>
            <person name="Peeters S.H."/>
            <person name="Heuer A."/>
            <person name="Rast P."/>
            <person name="Oberbeckmann S."/>
            <person name="Bunk B."/>
            <person name="Jeske O."/>
            <person name="Meyerdierks A."/>
            <person name="Storesund J.E."/>
            <person name="Kallscheuer N."/>
            <person name="Luecker S."/>
            <person name="Lage O.M."/>
            <person name="Pohl T."/>
            <person name="Merkel B.J."/>
            <person name="Hornburger P."/>
            <person name="Mueller R.-W."/>
            <person name="Bruemmer F."/>
            <person name="Labrenz M."/>
            <person name="Spormann A.M."/>
            <person name="Op Den Camp H."/>
            <person name="Overmann J."/>
            <person name="Amann R."/>
            <person name="Jetten M.S.M."/>
            <person name="Mascher T."/>
            <person name="Medema M.H."/>
            <person name="Devos D.P."/>
            <person name="Kaster A.-K."/>
            <person name="Ovreas L."/>
            <person name="Rohde M."/>
            <person name="Galperin M.Y."/>
            <person name="Jogler C."/>
        </authorList>
    </citation>
    <scope>NUCLEOTIDE SEQUENCE [LARGE SCALE GENOMIC DNA]</scope>
    <source>
        <strain evidence="4 5">Pla52n</strain>
    </source>
</reference>
<evidence type="ECO:0000256" key="2">
    <source>
        <dbReference type="SAM" id="SignalP"/>
    </source>
</evidence>
<gene>
    <name evidence="4" type="ORF">Pla52n_04840</name>
</gene>
<evidence type="ECO:0000313" key="5">
    <source>
        <dbReference type="Proteomes" id="UP000320176"/>
    </source>
</evidence>
<dbReference type="Gene3D" id="2.120.10.10">
    <property type="match status" value="1"/>
</dbReference>
<dbReference type="InterPro" id="IPR028994">
    <property type="entry name" value="Integrin_alpha_N"/>
</dbReference>
<sequence length="998" mass="110361" precursor="true">MPRFHFPATAMLAIMLITSWSGNSACQSAELTELPYNHPGLKVDLGVGLWAWPMPMDYDGDGDLDLLVACPDKPSNGVYFFENPTQDPSEKLPVFKPAVRLGPASQNMQVSYVNGQPHVLKNGYEYPRDATTGVFNFDKPNKIYPTNNVHANKTRGNMWRYVDYDGDGDQDLVIGAGDWTDYGWDHAYDSSGRWHNGPLHGYVYWINNEGSSEQPKYSKNPQRVKAAGGDIDVYGWPSPNFADFDGDGDLDLLCGEFMDGFTYFENVGSRTEPDYAAGQKLINSSGEPLVMHLQMITPTAIDWDGDKDLDLIVGDEDGRVALVENTGEFRDQRPVFHAPVYFQQQADTLKFGALATPFAVDFDGDGDQDILCGNTAGNIGYFENLGDGENGLPKWSAPSLIEVKTADGKSTQPFRVMAGPSGSIQGPCEAKWGYTTLSVADWDGDGDLDIIYNSILSRLEWLRNDDGVFVIADMTTPPGEEPPAWYWWQTESPESITQWRTTPLAIDFDGDQKLDLVMLDQQGYLTLRRSGQNAERIFVAADGQPLQLNPKSCGGSGRIKLAVVDWDQDGRLDVLVNSENASWYRNCGDFDGKILLKKIGNLAKRNVAGHTSSPSACDLNRDGKPDLMVGAENGRIYYIAHDDCETFDEQQLNGTITEQPESRMPGLVHDEFVFTKPPTKECHASTVCQTSRGLVAAWFAGTKEKNEDVGIWTSYHDGAGWTSPQQVATGVQHSELRYPCWNPVLYQPPGDAPLILFFKTGPDPQSWWGEMMVSYDRGRTFRDRRRLPTGIDGPVRCKPILLDDGTLLCGSSTENDGWRVHFEKVALVGGQPEGTWNRIGPINDATDFNAIQPTIMRGKDGSLIALCRTKEGVIASTSSRDNGQSWSALQATKLPNPNSGIDAVTLQDGRQLLIYNHLDSGKTGWGRRGMLNLAMSEDDGQTWQRVGVLEQEQGAEFSYPAIVQSDDGLIHATYTWKRQRVKHVVLDPNGLKVETGSN</sequence>
<dbReference type="SUPFAM" id="SSF50939">
    <property type="entry name" value="Sialidases"/>
    <property type="match status" value="1"/>
</dbReference>
<dbReference type="PANTHER" id="PTHR43752:SF2">
    <property type="entry name" value="BNR_ASP-BOX REPEAT FAMILY PROTEIN"/>
    <property type="match status" value="1"/>
</dbReference>
<dbReference type="AlphaFoldDB" id="A0A5C6B7X1"/>
<dbReference type="SUPFAM" id="SSF69318">
    <property type="entry name" value="Integrin alpha N-terminal domain"/>
    <property type="match status" value="1"/>
</dbReference>
<proteinExistence type="predicted"/>
<dbReference type="InterPro" id="IPR036278">
    <property type="entry name" value="Sialidase_sf"/>
</dbReference>
<keyword evidence="5" id="KW-1185">Reference proteome</keyword>
<dbReference type="InterPro" id="IPR011040">
    <property type="entry name" value="Sialidase"/>
</dbReference>
<dbReference type="Proteomes" id="UP000320176">
    <property type="component" value="Unassembled WGS sequence"/>
</dbReference>
<evidence type="ECO:0000259" key="3">
    <source>
        <dbReference type="Pfam" id="PF13088"/>
    </source>
</evidence>
<dbReference type="Gene3D" id="2.130.10.130">
    <property type="entry name" value="Integrin alpha, N-terminal"/>
    <property type="match status" value="3"/>
</dbReference>
<feature type="chain" id="PRO_5022703461" evidence="2">
    <location>
        <begin position="26"/>
        <end position="998"/>
    </location>
</feature>
<organism evidence="4 5">
    <name type="scientific">Stieleria varia</name>
    <dbReference type="NCBI Taxonomy" id="2528005"/>
    <lineage>
        <taxon>Bacteria</taxon>
        <taxon>Pseudomonadati</taxon>
        <taxon>Planctomycetota</taxon>
        <taxon>Planctomycetia</taxon>
        <taxon>Pirellulales</taxon>
        <taxon>Pirellulaceae</taxon>
        <taxon>Stieleria</taxon>
    </lineage>
</organism>
<name>A0A5C6B7X1_9BACT</name>
<keyword evidence="1 2" id="KW-0732">Signal</keyword>
<dbReference type="RefSeq" id="WP_231741640.1">
    <property type="nucleotide sequence ID" value="NZ_CP151726.1"/>
</dbReference>
<dbReference type="EMBL" id="SJPN01000001">
    <property type="protein sequence ID" value="TWU07907.1"/>
    <property type="molecule type" value="Genomic_DNA"/>
</dbReference>
<comment type="caution">
    <text evidence="4">The sequence shown here is derived from an EMBL/GenBank/DDBJ whole genome shotgun (WGS) entry which is preliminary data.</text>
</comment>
<dbReference type="CDD" id="cd15482">
    <property type="entry name" value="Sialidase_non-viral"/>
    <property type="match status" value="1"/>
</dbReference>
<feature type="signal peptide" evidence="2">
    <location>
        <begin position="1"/>
        <end position="25"/>
    </location>
</feature>
<dbReference type="InterPro" id="IPR013517">
    <property type="entry name" value="FG-GAP"/>
</dbReference>
<evidence type="ECO:0000313" key="4">
    <source>
        <dbReference type="EMBL" id="TWU07907.1"/>
    </source>
</evidence>
<dbReference type="PANTHER" id="PTHR43752">
    <property type="entry name" value="BNR/ASP-BOX REPEAT FAMILY PROTEIN"/>
    <property type="match status" value="1"/>
</dbReference>
<accession>A0A5C6B7X1</accession>
<dbReference type="Pfam" id="PF13517">
    <property type="entry name" value="FG-GAP_3"/>
    <property type="match status" value="2"/>
</dbReference>
<dbReference type="Pfam" id="PF13088">
    <property type="entry name" value="BNR_2"/>
    <property type="match status" value="1"/>
</dbReference>
<protein>
    <submittedName>
        <fullName evidence="4">FG-GAP repeat protein</fullName>
    </submittedName>
</protein>